<feature type="domain" description="Myb-like" evidence="2">
    <location>
        <begin position="63"/>
        <end position="118"/>
    </location>
</feature>
<organism evidence="3 4">
    <name type="scientific">Mycena rosella</name>
    <name type="common">Pink bonnet</name>
    <name type="synonym">Agaricus rosellus</name>
    <dbReference type="NCBI Taxonomy" id="1033263"/>
    <lineage>
        <taxon>Eukaryota</taxon>
        <taxon>Fungi</taxon>
        <taxon>Dikarya</taxon>
        <taxon>Basidiomycota</taxon>
        <taxon>Agaricomycotina</taxon>
        <taxon>Agaricomycetes</taxon>
        <taxon>Agaricomycetidae</taxon>
        <taxon>Agaricales</taxon>
        <taxon>Marasmiineae</taxon>
        <taxon>Mycenaceae</taxon>
        <taxon>Mycena</taxon>
    </lineage>
</organism>
<evidence type="ECO:0000256" key="1">
    <source>
        <dbReference type="SAM" id="MobiDB-lite"/>
    </source>
</evidence>
<reference evidence="3" key="1">
    <citation type="submission" date="2023-03" db="EMBL/GenBank/DDBJ databases">
        <title>Massive genome expansion in bonnet fungi (Mycena s.s.) driven by repeated elements and novel gene families across ecological guilds.</title>
        <authorList>
            <consortium name="Lawrence Berkeley National Laboratory"/>
            <person name="Harder C.B."/>
            <person name="Miyauchi S."/>
            <person name="Viragh M."/>
            <person name="Kuo A."/>
            <person name="Thoen E."/>
            <person name="Andreopoulos B."/>
            <person name="Lu D."/>
            <person name="Skrede I."/>
            <person name="Drula E."/>
            <person name="Henrissat B."/>
            <person name="Morin E."/>
            <person name="Kohler A."/>
            <person name="Barry K."/>
            <person name="LaButti K."/>
            <person name="Morin E."/>
            <person name="Salamov A."/>
            <person name="Lipzen A."/>
            <person name="Mereny Z."/>
            <person name="Hegedus B."/>
            <person name="Baldrian P."/>
            <person name="Stursova M."/>
            <person name="Weitz H."/>
            <person name="Taylor A."/>
            <person name="Grigoriev I.V."/>
            <person name="Nagy L.G."/>
            <person name="Martin F."/>
            <person name="Kauserud H."/>
        </authorList>
    </citation>
    <scope>NUCLEOTIDE SEQUENCE</scope>
    <source>
        <strain evidence="3">CBHHK067</strain>
    </source>
</reference>
<proteinExistence type="predicted"/>
<feature type="non-terminal residue" evidence="3">
    <location>
        <position position="122"/>
    </location>
</feature>
<comment type="caution">
    <text evidence="3">The sequence shown here is derived from an EMBL/GenBank/DDBJ whole genome shotgun (WGS) entry which is preliminary data.</text>
</comment>
<dbReference type="CDD" id="cd11660">
    <property type="entry name" value="SANT_TRF"/>
    <property type="match status" value="1"/>
</dbReference>
<sequence length="122" mass="13130">MLVDGCNIHGVGNWESHPLGPESRVCESLAGASEGPLARAPSAAKPNRSTHPDGTPLFPLPSPAHPKRRPFTPAEDAALLAGFRRHGAAWAAIAKDVPVFGQTGRRSMDLRDRFRNAWPGEY</sequence>
<dbReference type="EMBL" id="JARKIE010001514">
    <property type="protein sequence ID" value="KAJ7601639.1"/>
    <property type="molecule type" value="Genomic_DNA"/>
</dbReference>
<keyword evidence="4" id="KW-1185">Reference proteome</keyword>
<feature type="region of interest" description="Disordered" evidence="1">
    <location>
        <begin position="13"/>
        <end position="73"/>
    </location>
</feature>
<name>A0AAD7AWT5_MYCRO</name>
<gene>
    <name evidence="3" type="ORF">B0H17DRAFT_1123043</name>
</gene>
<dbReference type="Proteomes" id="UP001221757">
    <property type="component" value="Unassembled WGS sequence"/>
</dbReference>
<dbReference type="SUPFAM" id="SSF46689">
    <property type="entry name" value="Homeodomain-like"/>
    <property type="match status" value="1"/>
</dbReference>
<dbReference type="Gene3D" id="1.10.10.60">
    <property type="entry name" value="Homeodomain-like"/>
    <property type="match status" value="1"/>
</dbReference>
<dbReference type="InterPro" id="IPR009057">
    <property type="entry name" value="Homeodomain-like_sf"/>
</dbReference>
<evidence type="ECO:0000313" key="4">
    <source>
        <dbReference type="Proteomes" id="UP001221757"/>
    </source>
</evidence>
<protein>
    <recommendedName>
        <fullName evidence="2">Myb-like domain-containing protein</fullName>
    </recommendedName>
</protein>
<dbReference type="Pfam" id="PF00249">
    <property type="entry name" value="Myb_DNA-binding"/>
    <property type="match status" value="1"/>
</dbReference>
<accession>A0AAD7AWT5</accession>
<dbReference type="AlphaFoldDB" id="A0AAD7AWT5"/>
<dbReference type="InterPro" id="IPR001005">
    <property type="entry name" value="SANT/Myb"/>
</dbReference>
<dbReference type="SMART" id="SM00717">
    <property type="entry name" value="SANT"/>
    <property type="match status" value="1"/>
</dbReference>
<evidence type="ECO:0000259" key="2">
    <source>
        <dbReference type="PROSITE" id="PS50090"/>
    </source>
</evidence>
<evidence type="ECO:0000313" key="3">
    <source>
        <dbReference type="EMBL" id="KAJ7601639.1"/>
    </source>
</evidence>
<dbReference type="PROSITE" id="PS50090">
    <property type="entry name" value="MYB_LIKE"/>
    <property type="match status" value="1"/>
</dbReference>